<evidence type="ECO:0000256" key="1">
    <source>
        <dbReference type="ARBA" id="ARBA00004533"/>
    </source>
</evidence>
<evidence type="ECO:0000313" key="9">
    <source>
        <dbReference type="EMBL" id="MDT0682330.1"/>
    </source>
</evidence>
<feature type="transmembrane region" description="Helical" evidence="8">
    <location>
        <begin position="171"/>
        <end position="189"/>
    </location>
</feature>
<gene>
    <name evidence="9" type="ORF">RM543_06515</name>
</gene>
<dbReference type="RefSeq" id="WP_311690088.1">
    <property type="nucleotide sequence ID" value="NZ_JAVRHL010000002.1"/>
</dbReference>
<evidence type="ECO:0000256" key="8">
    <source>
        <dbReference type="SAM" id="Phobius"/>
    </source>
</evidence>
<accession>A0ABU3DF51</accession>
<evidence type="ECO:0000313" key="10">
    <source>
        <dbReference type="Proteomes" id="UP001265259"/>
    </source>
</evidence>
<comment type="caution">
    <text evidence="9">The sequence shown here is derived from an EMBL/GenBank/DDBJ whole genome shotgun (WGS) entry which is preliminary data.</text>
</comment>
<evidence type="ECO:0000256" key="7">
    <source>
        <dbReference type="SAM" id="MobiDB-lite"/>
    </source>
</evidence>
<dbReference type="Proteomes" id="UP001265259">
    <property type="component" value="Unassembled WGS sequence"/>
</dbReference>
<protein>
    <submittedName>
        <fullName evidence="9">Paraquat-inducible protein A</fullName>
    </submittedName>
</protein>
<keyword evidence="2" id="KW-1003">Cell membrane</keyword>
<keyword evidence="4 8" id="KW-0812">Transmembrane</keyword>
<evidence type="ECO:0000256" key="3">
    <source>
        <dbReference type="ARBA" id="ARBA00022519"/>
    </source>
</evidence>
<evidence type="ECO:0000256" key="4">
    <source>
        <dbReference type="ARBA" id="ARBA00022692"/>
    </source>
</evidence>
<dbReference type="InterPro" id="IPR051800">
    <property type="entry name" value="PqiA-PqiB_transport"/>
</dbReference>
<keyword evidence="5 8" id="KW-1133">Transmembrane helix</keyword>
<evidence type="ECO:0000256" key="5">
    <source>
        <dbReference type="ARBA" id="ARBA00022989"/>
    </source>
</evidence>
<keyword evidence="10" id="KW-1185">Reference proteome</keyword>
<feature type="transmembrane region" description="Helical" evidence="8">
    <location>
        <begin position="50"/>
        <end position="70"/>
    </location>
</feature>
<dbReference type="InterPro" id="IPR007498">
    <property type="entry name" value="PqiA-like"/>
</dbReference>
<proteinExistence type="predicted"/>
<feature type="transmembrane region" description="Helical" evidence="8">
    <location>
        <begin position="90"/>
        <end position="123"/>
    </location>
</feature>
<reference evidence="9 10" key="1">
    <citation type="submission" date="2023-09" db="EMBL/GenBank/DDBJ databases">
        <authorList>
            <person name="Rey-Velasco X."/>
        </authorList>
    </citation>
    <scope>NUCLEOTIDE SEQUENCE [LARGE SCALE GENOMIC DNA]</scope>
    <source>
        <strain evidence="9 10">F158</strain>
    </source>
</reference>
<comment type="subcellular location">
    <subcellularLocation>
        <location evidence="1">Cell inner membrane</location>
    </subcellularLocation>
</comment>
<keyword evidence="6 8" id="KW-0472">Membrane</keyword>
<feature type="transmembrane region" description="Helical" evidence="8">
    <location>
        <begin position="144"/>
        <end position="165"/>
    </location>
</feature>
<sequence>MSAPQHTPTAQDAGLIGCTVCAKVWPRGTEFCGRCGEPLRSRDTRSLSRVWAYWIAGWFCYVPANLYPMLRTQMLQSDQASTIVGGAIDLYAHGAAGVALIVLVASVAIPIAKFVAIAYLAISVRRGWQTSGHRRMQLYEFVEFIGRWSMIDVFVVAILSALVQLSVVASIHPGPAALTFALSVVLTMMSARSFDSRMIWDSLEQDSAPEEASPADAPIPEGPSA</sequence>
<keyword evidence="3" id="KW-0997">Cell inner membrane</keyword>
<dbReference type="PANTHER" id="PTHR30462">
    <property type="entry name" value="INTERMEMBRANE TRANSPORT PROTEIN PQIB-RELATED"/>
    <property type="match status" value="1"/>
</dbReference>
<evidence type="ECO:0000256" key="6">
    <source>
        <dbReference type="ARBA" id="ARBA00023136"/>
    </source>
</evidence>
<evidence type="ECO:0000256" key="2">
    <source>
        <dbReference type="ARBA" id="ARBA00022475"/>
    </source>
</evidence>
<dbReference type="EMBL" id="JAVRHL010000002">
    <property type="protein sequence ID" value="MDT0682330.1"/>
    <property type="molecule type" value="Genomic_DNA"/>
</dbReference>
<feature type="compositionally biased region" description="Low complexity" evidence="7">
    <location>
        <begin position="210"/>
        <end position="219"/>
    </location>
</feature>
<name>A0ABU3DF51_9RHOB</name>
<dbReference type="Pfam" id="PF04403">
    <property type="entry name" value="PqiA"/>
    <property type="match status" value="1"/>
</dbReference>
<organism evidence="9 10">
    <name type="scientific">Tropicimonas omnivorans</name>
    <dbReference type="NCBI Taxonomy" id="3075590"/>
    <lineage>
        <taxon>Bacteria</taxon>
        <taxon>Pseudomonadati</taxon>
        <taxon>Pseudomonadota</taxon>
        <taxon>Alphaproteobacteria</taxon>
        <taxon>Rhodobacterales</taxon>
        <taxon>Roseobacteraceae</taxon>
        <taxon>Tropicimonas</taxon>
    </lineage>
</organism>
<dbReference type="PANTHER" id="PTHR30462:SF3">
    <property type="entry name" value="INTERMEMBRANE TRANSPORT PROTEIN PQIA"/>
    <property type="match status" value="1"/>
</dbReference>
<feature type="region of interest" description="Disordered" evidence="7">
    <location>
        <begin position="205"/>
        <end position="225"/>
    </location>
</feature>